<protein>
    <submittedName>
        <fullName evidence="1">Uncharacterized protein</fullName>
    </submittedName>
</protein>
<reference evidence="1 2" key="1">
    <citation type="submission" date="2015-01" db="EMBL/GenBank/DDBJ databases">
        <title>Genome of allotetraploid Gossypium barbadense reveals genomic plasticity and fiber elongation in cotton evolution.</title>
        <authorList>
            <person name="Chen X."/>
            <person name="Liu X."/>
            <person name="Zhao B."/>
            <person name="Zheng H."/>
            <person name="Hu Y."/>
            <person name="Lu G."/>
            <person name="Yang C."/>
            <person name="Chen J."/>
            <person name="Shan C."/>
            <person name="Zhang L."/>
            <person name="Zhou Y."/>
            <person name="Wang L."/>
            <person name="Guo W."/>
            <person name="Bai Y."/>
            <person name="Ruan J."/>
            <person name="Shangguan X."/>
            <person name="Mao Y."/>
            <person name="Jiang J."/>
            <person name="Zhu Y."/>
            <person name="Lei J."/>
            <person name="Kang H."/>
            <person name="Chen S."/>
            <person name="He X."/>
            <person name="Wang R."/>
            <person name="Wang Y."/>
            <person name="Chen J."/>
            <person name="Wang L."/>
            <person name="Yu S."/>
            <person name="Wang B."/>
            <person name="Wei J."/>
            <person name="Song S."/>
            <person name="Lu X."/>
            <person name="Gao Z."/>
            <person name="Gu W."/>
            <person name="Deng X."/>
            <person name="Ma D."/>
            <person name="Wang S."/>
            <person name="Liang W."/>
            <person name="Fang L."/>
            <person name="Cai C."/>
            <person name="Zhu X."/>
            <person name="Zhou B."/>
            <person name="Zhang Y."/>
            <person name="Chen Z."/>
            <person name="Xu S."/>
            <person name="Zhu R."/>
            <person name="Wang S."/>
            <person name="Zhang T."/>
            <person name="Zhao G."/>
        </authorList>
    </citation>
    <scope>NUCLEOTIDE SEQUENCE [LARGE SCALE GENOMIC DNA]</scope>
    <source>
        <strain evidence="2">cv. Xinhai21</strain>
        <tissue evidence="1">Leaf</tissue>
    </source>
</reference>
<evidence type="ECO:0000313" key="2">
    <source>
        <dbReference type="Proteomes" id="UP000239757"/>
    </source>
</evidence>
<gene>
    <name evidence="1" type="ORF">GOBAR_AA33560</name>
</gene>
<dbReference type="Proteomes" id="UP000239757">
    <property type="component" value="Unassembled WGS sequence"/>
</dbReference>
<dbReference type="EMBL" id="KZ668706">
    <property type="protein sequence ID" value="PPR87134.1"/>
    <property type="molecule type" value="Genomic_DNA"/>
</dbReference>
<dbReference type="AlphaFoldDB" id="A0A2P5W7R0"/>
<name>A0A2P5W7R0_GOSBA</name>
<proteinExistence type="predicted"/>
<organism evidence="1 2">
    <name type="scientific">Gossypium barbadense</name>
    <name type="common">Sea Island cotton</name>
    <name type="synonym">Hibiscus barbadensis</name>
    <dbReference type="NCBI Taxonomy" id="3634"/>
    <lineage>
        <taxon>Eukaryota</taxon>
        <taxon>Viridiplantae</taxon>
        <taxon>Streptophyta</taxon>
        <taxon>Embryophyta</taxon>
        <taxon>Tracheophyta</taxon>
        <taxon>Spermatophyta</taxon>
        <taxon>Magnoliopsida</taxon>
        <taxon>eudicotyledons</taxon>
        <taxon>Gunneridae</taxon>
        <taxon>Pentapetalae</taxon>
        <taxon>rosids</taxon>
        <taxon>malvids</taxon>
        <taxon>Malvales</taxon>
        <taxon>Malvaceae</taxon>
        <taxon>Malvoideae</taxon>
        <taxon>Gossypium</taxon>
    </lineage>
</organism>
<sequence length="137" mass="15381">MWVAAIYISNFLGDIYTDNALSEMTRRNRIGYPFLRSLSSSVGGDSYAAMIMGIRTESIRHTYVEATSYFVEPAVWMVCRSLLISRRSYPTRTLEDVVKRHVSRDLSSQQDRFDSGFAMNSDVTISSWADSGGISGV</sequence>
<evidence type="ECO:0000313" key="1">
    <source>
        <dbReference type="EMBL" id="PPR87134.1"/>
    </source>
</evidence>
<accession>A0A2P5W7R0</accession>